<proteinExistence type="inferred from homology"/>
<dbReference type="PIRSF" id="PIRSF005096">
    <property type="entry name" value="GALM"/>
    <property type="match status" value="1"/>
</dbReference>
<evidence type="ECO:0000256" key="3">
    <source>
        <dbReference type="ARBA" id="ARBA00005028"/>
    </source>
</evidence>
<dbReference type="AlphaFoldDB" id="A0A4R2GRE1"/>
<evidence type="ECO:0000256" key="1">
    <source>
        <dbReference type="ARBA" id="ARBA00001913"/>
    </source>
</evidence>
<evidence type="ECO:0000256" key="11">
    <source>
        <dbReference type="PIRNR" id="PIRNR005096"/>
    </source>
</evidence>
<evidence type="ECO:0000256" key="2">
    <source>
        <dbReference type="ARBA" id="ARBA00004496"/>
    </source>
</evidence>
<comment type="pathway">
    <text evidence="3 11">Carbohydrate metabolism; hexose metabolism.</text>
</comment>
<keyword evidence="6" id="KW-0963">Cytoplasm</keyword>
<dbReference type="InterPro" id="IPR015443">
    <property type="entry name" value="Aldose_1-epimerase"/>
</dbReference>
<comment type="subcellular location">
    <subcellularLocation>
        <location evidence="2">Cytoplasm</location>
    </subcellularLocation>
</comment>
<keyword evidence="16" id="KW-1185">Reference proteome</keyword>
<feature type="active site" description="Proton donor" evidence="12">
    <location>
        <position position="182"/>
    </location>
</feature>
<dbReference type="CDD" id="cd09019">
    <property type="entry name" value="galactose_mutarotase_like"/>
    <property type="match status" value="1"/>
</dbReference>
<evidence type="ECO:0000256" key="6">
    <source>
        <dbReference type="ARBA" id="ARBA00022490"/>
    </source>
</evidence>
<sequence>MKTFDIIKEELFEATVNGKKTSLFTLRNKNGLVAQITNFGATIVSIYAPNKKGEFADVVLGFDNVEDYINGNGSYMGVICGRCANRIANGKFELEGKVYNMAVNNGPNHLHGGVTGFNKVVWDVESLSENKVVLTYFSVDGEENYPGNVTAKVTYTLTEENELVLDYEASTDKTTLVNFASHSYFNLGGEGSGKTLDHQLMINSDYYTPVDDTSIPTGEILKVTGTPMDFSRAKSIGEDLFKEDVQLKNAGGYDHNWILKNRVGEIGLAAVAHDPASGRVMEIHTTQPGIQFYSSNWMENEKGKHGNIYNKHEGFCLETQHFPDSINHAHFPSVILKPGEVYKHSCIHRFLTK</sequence>
<keyword evidence="7" id="KW-0597">Phosphoprotein</keyword>
<dbReference type="PANTHER" id="PTHR10091:SF0">
    <property type="entry name" value="GALACTOSE MUTAROTASE"/>
    <property type="match status" value="1"/>
</dbReference>
<dbReference type="GO" id="GO:0030246">
    <property type="term" value="F:carbohydrate binding"/>
    <property type="evidence" value="ECO:0007669"/>
    <property type="project" value="InterPro"/>
</dbReference>
<evidence type="ECO:0000313" key="15">
    <source>
        <dbReference type="EMBL" id="TCO10706.1"/>
    </source>
</evidence>
<comment type="cofactor">
    <cofactor evidence="1">
        <name>Ca(2+)</name>
        <dbReference type="ChEBI" id="CHEBI:29108"/>
    </cofactor>
</comment>
<dbReference type="EMBL" id="SLWK01000001">
    <property type="protein sequence ID" value="TCO10706.1"/>
    <property type="molecule type" value="Genomic_DNA"/>
</dbReference>
<dbReference type="InterPro" id="IPR011013">
    <property type="entry name" value="Gal_mutarotase_sf_dom"/>
</dbReference>
<dbReference type="FunFam" id="2.70.98.10:FF:000003">
    <property type="entry name" value="Aldose 1-epimerase"/>
    <property type="match status" value="1"/>
</dbReference>
<protein>
    <recommendedName>
        <fullName evidence="11">Aldose 1-epimerase</fullName>
        <ecNumber evidence="11">5.1.3.3</ecNumber>
    </recommendedName>
</protein>
<dbReference type="OrthoDB" id="9779408at2"/>
<reference evidence="15 16" key="1">
    <citation type="submission" date="2019-03" db="EMBL/GenBank/DDBJ databases">
        <title>Genomic Encyclopedia of Type Strains, Phase IV (KMG-IV): sequencing the most valuable type-strain genomes for metagenomic binning, comparative biology and taxonomic classification.</title>
        <authorList>
            <person name="Goeker M."/>
        </authorList>
    </citation>
    <scope>NUCLEOTIDE SEQUENCE [LARGE SCALE GENOMIC DNA]</scope>
    <source>
        <strain evidence="15 16">DSM 24179</strain>
    </source>
</reference>
<name>A0A4R2GRE1_9BACT</name>
<feature type="binding site" evidence="14">
    <location>
        <begin position="85"/>
        <end position="86"/>
    </location>
    <ligand>
        <name>beta-D-galactose</name>
        <dbReference type="ChEBI" id="CHEBI:27667"/>
    </ligand>
</feature>
<evidence type="ECO:0000256" key="8">
    <source>
        <dbReference type="ARBA" id="ARBA00022837"/>
    </source>
</evidence>
<keyword evidence="8" id="KW-0106">Calcium</keyword>
<dbReference type="InterPro" id="IPR014718">
    <property type="entry name" value="GH-type_carb-bd"/>
</dbReference>
<dbReference type="GO" id="GO:0004034">
    <property type="term" value="F:aldose 1-epimerase activity"/>
    <property type="evidence" value="ECO:0007669"/>
    <property type="project" value="UniProtKB-EC"/>
</dbReference>
<gene>
    <name evidence="15" type="ORF">EV194_101337</name>
</gene>
<evidence type="ECO:0000256" key="12">
    <source>
        <dbReference type="PIRSR" id="PIRSR005096-1"/>
    </source>
</evidence>
<comment type="subunit">
    <text evidence="5">Monomer.</text>
</comment>
<evidence type="ECO:0000256" key="9">
    <source>
        <dbReference type="ARBA" id="ARBA00023235"/>
    </source>
</evidence>
<evidence type="ECO:0000256" key="10">
    <source>
        <dbReference type="ARBA" id="ARBA00023277"/>
    </source>
</evidence>
<dbReference type="Pfam" id="PF01263">
    <property type="entry name" value="Aldose_epim"/>
    <property type="match status" value="1"/>
</dbReference>
<accession>A0A4R2GRE1</accession>
<dbReference type="NCBIfam" id="NF008277">
    <property type="entry name" value="PRK11055.1"/>
    <property type="match status" value="1"/>
</dbReference>
<evidence type="ECO:0000256" key="5">
    <source>
        <dbReference type="ARBA" id="ARBA00011245"/>
    </source>
</evidence>
<evidence type="ECO:0000256" key="7">
    <source>
        <dbReference type="ARBA" id="ARBA00022553"/>
    </source>
</evidence>
<dbReference type="Gene3D" id="2.70.98.10">
    <property type="match status" value="1"/>
</dbReference>
<evidence type="ECO:0000256" key="14">
    <source>
        <dbReference type="PIRSR" id="PIRSR005096-3"/>
    </source>
</evidence>
<organism evidence="15 16">
    <name type="scientific">Natronoflexus pectinivorans</name>
    <dbReference type="NCBI Taxonomy" id="682526"/>
    <lineage>
        <taxon>Bacteria</taxon>
        <taxon>Pseudomonadati</taxon>
        <taxon>Bacteroidota</taxon>
        <taxon>Bacteroidia</taxon>
        <taxon>Marinilabiliales</taxon>
        <taxon>Marinilabiliaceae</taxon>
        <taxon>Natronoflexus</taxon>
    </lineage>
</organism>
<dbReference type="EC" id="5.1.3.3" evidence="11"/>
<evidence type="ECO:0000313" key="16">
    <source>
        <dbReference type="Proteomes" id="UP000295221"/>
    </source>
</evidence>
<dbReference type="UniPathway" id="UPA00242"/>
<feature type="binding site" evidence="14">
    <location>
        <begin position="182"/>
        <end position="184"/>
    </location>
    <ligand>
        <name>beta-D-galactose</name>
        <dbReference type="ChEBI" id="CHEBI:27667"/>
    </ligand>
</feature>
<comment type="catalytic activity">
    <reaction evidence="11">
        <text>alpha-D-glucose = beta-D-glucose</text>
        <dbReference type="Rhea" id="RHEA:10264"/>
        <dbReference type="ChEBI" id="CHEBI:15903"/>
        <dbReference type="ChEBI" id="CHEBI:17925"/>
        <dbReference type="EC" id="5.1.3.3"/>
    </reaction>
</comment>
<dbReference type="GO" id="GO:0006006">
    <property type="term" value="P:glucose metabolic process"/>
    <property type="evidence" value="ECO:0007669"/>
    <property type="project" value="TreeGrafter"/>
</dbReference>
<dbReference type="PANTHER" id="PTHR10091">
    <property type="entry name" value="ALDOSE-1-EPIMERASE"/>
    <property type="match status" value="1"/>
</dbReference>
<keyword evidence="10 11" id="KW-0119">Carbohydrate metabolism</keyword>
<dbReference type="InterPro" id="IPR047215">
    <property type="entry name" value="Galactose_mutarotase-like"/>
</dbReference>
<feature type="binding site" evidence="13">
    <location>
        <position position="254"/>
    </location>
    <ligand>
        <name>beta-D-galactose</name>
        <dbReference type="ChEBI" id="CHEBI:27667"/>
    </ligand>
</feature>
<evidence type="ECO:0000256" key="13">
    <source>
        <dbReference type="PIRSR" id="PIRSR005096-2"/>
    </source>
</evidence>
<keyword evidence="9 11" id="KW-0413">Isomerase</keyword>
<comment type="similarity">
    <text evidence="4 11">Belongs to the aldose epimerase family.</text>
</comment>
<comment type="caution">
    <text evidence="15">The sequence shown here is derived from an EMBL/GenBank/DDBJ whole genome shotgun (WGS) entry which is preliminary data.</text>
</comment>
<dbReference type="InterPro" id="IPR008183">
    <property type="entry name" value="Aldose_1/G6P_1-epimerase"/>
</dbReference>
<dbReference type="GO" id="GO:0033499">
    <property type="term" value="P:galactose catabolic process via UDP-galactose, Leloir pathway"/>
    <property type="evidence" value="ECO:0007669"/>
    <property type="project" value="TreeGrafter"/>
</dbReference>
<dbReference type="Proteomes" id="UP000295221">
    <property type="component" value="Unassembled WGS sequence"/>
</dbReference>
<feature type="active site" description="Proton acceptor" evidence="12">
    <location>
        <position position="318"/>
    </location>
</feature>
<dbReference type="GO" id="GO:0005737">
    <property type="term" value="C:cytoplasm"/>
    <property type="evidence" value="ECO:0007669"/>
    <property type="project" value="UniProtKB-SubCell"/>
</dbReference>
<evidence type="ECO:0000256" key="4">
    <source>
        <dbReference type="ARBA" id="ARBA00006206"/>
    </source>
</evidence>
<dbReference type="RefSeq" id="WP_132431407.1">
    <property type="nucleotide sequence ID" value="NZ_SLWK01000001.1"/>
</dbReference>
<dbReference type="SUPFAM" id="SSF74650">
    <property type="entry name" value="Galactose mutarotase-like"/>
    <property type="match status" value="1"/>
</dbReference>